<dbReference type="SUPFAM" id="SSF54236">
    <property type="entry name" value="Ubiquitin-like"/>
    <property type="match status" value="1"/>
</dbReference>
<dbReference type="Proteomes" id="UP001154282">
    <property type="component" value="Unassembled WGS sequence"/>
</dbReference>
<comment type="caution">
    <text evidence="2">The sequence shown here is derived from an EMBL/GenBank/DDBJ whole genome shotgun (WGS) entry which is preliminary data.</text>
</comment>
<evidence type="ECO:0000313" key="3">
    <source>
        <dbReference type="Proteomes" id="UP001154282"/>
    </source>
</evidence>
<name>A0AAV0R088_9ROSI</name>
<feature type="domain" description="Ubiquitin-like" evidence="1">
    <location>
        <begin position="1"/>
        <end position="69"/>
    </location>
</feature>
<gene>
    <name evidence="2" type="ORF">LITE_LOCUS45602</name>
</gene>
<dbReference type="InterPro" id="IPR000626">
    <property type="entry name" value="Ubiquitin-like_dom"/>
</dbReference>
<dbReference type="InterPro" id="IPR029071">
    <property type="entry name" value="Ubiquitin-like_domsf"/>
</dbReference>
<proteinExistence type="predicted"/>
<reference evidence="2" key="1">
    <citation type="submission" date="2022-08" db="EMBL/GenBank/DDBJ databases">
        <authorList>
            <person name="Gutierrez-Valencia J."/>
        </authorList>
    </citation>
    <scope>NUCLEOTIDE SEQUENCE</scope>
</reference>
<dbReference type="AlphaFoldDB" id="A0AAV0R088"/>
<keyword evidence="3" id="KW-1185">Reference proteome</keyword>
<dbReference type="EMBL" id="CAMGYJ010000010">
    <property type="protein sequence ID" value="CAI0550581.1"/>
    <property type="molecule type" value="Genomic_DNA"/>
</dbReference>
<sequence>MMVAVEIMTGSLFHVNVEDKDNARIVDLKRAIAAQQKLPFDRMILLLGDGRCISDDEEDLTMAECGVDDDGSRVYLFFKPIDDGSSRDFIFTWPEAFF</sequence>
<dbReference type="Gene3D" id="3.10.20.90">
    <property type="entry name" value="Phosphatidylinositol 3-kinase Catalytic Subunit, Chain A, domain 1"/>
    <property type="match status" value="1"/>
</dbReference>
<accession>A0AAV0R088</accession>
<dbReference type="PROSITE" id="PS50053">
    <property type="entry name" value="UBIQUITIN_2"/>
    <property type="match status" value="1"/>
</dbReference>
<organism evidence="2 3">
    <name type="scientific">Linum tenue</name>
    <dbReference type="NCBI Taxonomy" id="586396"/>
    <lineage>
        <taxon>Eukaryota</taxon>
        <taxon>Viridiplantae</taxon>
        <taxon>Streptophyta</taxon>
        <taxon>Embryophyta</taxon>
        <taxon>Tracheophyta</taxon>
        <taxon>Spermatophyta</taxon>
        <taxon>Magnoliopsida</taxon>
        <taxon>eudicotyledons</taxon>
        <taxon>Gunneridae</taxon>
        <taxon>Pentapetalae</taxon>
        <taxon>rosids</taxon>
        <taxon>fabids</taxon>
        <taxon>Malpighiales</taxon>
        <taxon>Linaceae</taxon>
        <taxon>Linum</taxon>
    </lineage>
</organism>
<evidence type="ECO:0000259" key="1">
    <source>
        <dbReference type="PROSITE" id="PS50053"/>
    </source>
</evidence>
<protein>
    <recommendedName>
        <fullName evidence="1">Ubiquitin-like domain-containing protein</fullName>
    </recommendedName>
</protein>
<evidence type="ECO:0000313" key="2">
    <source>
        <dbReference type="EMBL" id="CAI0550581.1"/>
    </source>
</evidence>